<protein>
    <submittedName>
        <fullName evidence="1">Uncharacterized protein</fullName>
    </submittedName>
</protein>
<dbReference type="AlphaFoldDB" id="A0A0E9QXY2"/>
<evidence type="ECO:0000313" key="1">
    <source>
        <dbReference type="EMBL" id="JAH21776.1"/>
    </source>
</evidence>
<proteinExistence type="predicted"/>
<reference evidence="1" key="1">
    <citation type="submission" date="2014-11" db="EMBL/GenBank/DDBJ databases">
        <authorList>
            <person name="Amaro Gonzalez C."/>
        </authorList>
    </citation>
    <scope>NUCLEOTIDE SEQUENCE</scope>
</reference>
<name>A0A0E9QXY2_ANGAN</name>
<sequence length="42" mass="4983">MSRSLVHIHGGDWNACTMSRTDHLYCMYSSEKHCFTKHDIPW</sequence>
<reference evidence="1" key="2">
    <citation type="journal article" date="2015" name="Fish Shellfish Immunol.">
        <title>Early steps in the European eel (Anguilla anguilla)-Vibrio vulnificus interaction in the gills: Role of the RtxA13 toxin.</title>
        <authorList>
            <person name="Callol A."/>
            <person name="Pajuelo D."/>
            <person name="Ebbesson L."/>
            <person name="Teles M."/>
            <person name="MacKenzie S."/>
            <person name="Amaro C."/>
        </authorList>
    </citation>
    <scope>NUCLEOTIDE SEQUENCE</scope>
</reference>
<organism evidence="1">
    <name type="scientific">Anguilla anguilla</name>
    <name type="common">European freshwater eel</name>
    <name type="synonym">Muraena anguilla</name>
    <dbReference type="NCBI Taxonomy" id="7936"/>
    <lineage>
        <taxon>Eukaryota</taxon>
        <taxon>Metazoa</taxon>
        <taxon>Chordata</taxon>
        <taxon>Craniata</taxon>
        <taxon>Vertebrata</taxon>
        <taxon>Euteleostomi</taxon>
        <taxon>Actinopterygii</taxon>
        <taxon>Neopterygii</taxon>
        <taxon>Teleostei</taxon>
        <taxon>Anguilliformes</taxon>
        <taxon>Anguillidae</taxon>
        <taxon>Anguilla</taxon>
    </lineage>
</organism>
<dbReference type="EMBL" id="GBXM01086801">
    <property type="protein sequence ID" value="JAH21776.1"/>
    <property type="molecule type" value="Transcribed_RNA"/>
</dbReference>
<accession>A0A0E9QXY2</accession>